<feature type="domain" description="HTH araC/xylS-type" evidence="4">
    <location>
        <begin position="232"/>
        <end position="330"/>
    </location>
</feature>
<dbReference type="PANTHER" id="PTHR47893:SF1">
    <property type="entry name" value="REGULATORY PROTEIN PCHR"/>
    <property type="match status" value="1"/>
</dbReference>
<gene>
    <name evidence="5" type="ORF">SY1_04980</name>
</gene>
<dbReference type="InterPro" id="IPR009057">
    <property type="entry name" value="Homeodomain-like_sf"/>
</dbReference>
<dbReference type="InterPro" id="IPR020449">
    <property type="entry name" value="Tscrpt_reg_AraC-type_HTH"/>
</dbReference>
<dbReference type="KEGG" id="sbr:SY1_04980"/>
<dbReference type="Pfam" id="PF12833">
    <property type="entry name" value="HTH_18"/>
    <property type="match status" value="1"/>
</dbReference>
<keyword evidence="3" id="KW-0804">Transcription</keyword>
<name>A0AB94IW06_9BACT</name>
<dbReference type="PRINTS" id="PR00032">
    <property type="entry name" value="HTHARAC"/>
</dbReference>
<keyword evidence="2 5" id="KW-0238">DNA-binding</keyword>
<evidence type="ECO:0000256" key="3">
    <source>
        <dbReference type="ARBA" id="ARBA00023163"/>
    </source>
</evidence>
<sequence>MIERSCSVTFRDHIEFFEAIHETGRPVKAPKADDPEGGLVCLSAPFAEILLETHSLFHGVSLNVLNISPRADIVIPYDFGGGVLGMDYLADGSYLLDESSGRMVSPGDLFLLPPSGCRGSMTFRGGRPSRTIAFGGPGKILSDLLGEDGGALWAEALRAGSGYGSEPRLLRAPQAMAGSFLQMLHYDYPTRVKRLFLEGKLMEILSRIIARGLPSEENEGNGGDAFELERIRMIPGILMERIDNPPSISELAHELSVNSTTMKKGFKNIFGEPIYAHHRNLCLSQAATLLLETDKSVFEIASDVGYSNSGNFGSAFKRRYGVSPIRYRQNGRSALPLQEP</sequence>
<dbReference type="SUPFAM" id="SSF46689">
    <property type="entry name" value="Homeodomain-like"/>
    <property type="match status" value="1"/>
</dbReference>
<accession>A0AB94IW06</accession>
<reference evidence="5 6" key="2">
    <citation type="submission" date="2010-03" db="EMBL/GenBank/DDBJ databases">
        <authorList>
            <person name="Pajon A."/>
        </authorList>
    </citation>
    <scope>NUCLEOTIDE SEQUENCE [LARGE SCALE GENOMIC DNA]</scope>
    <source>
        <strain evidence="5 6">SGP1</strain>
    </source>
</reference>
<protein>
    <submittedName>
        <fullName evidence="5">AraC-type DNA-binding domain-containing proteins</fullName>
    </submittedName>
</protein>
<keyword evidence="1" id="KW-0805">Transcription regulation</keyword>
<dbReference type="InterPro" id="IPR018060">
    <property type="entry name" value="HTH_AraC"/>
</dbReference>
<dbReference type="GO" id="GO:0003700">
    <property type="term" value="F:DNA-binding transcription factor activity"/>
    <property type="evidence" value="ECO:0007669"/>
    <property type="project" value="InterPro"/>
</dbReference>
<dbReference type="SMART" id="SM00342">
    <property type="entry name" value="HTH_ARAC"/>
    <property type="match status" value="1"/>
</dbReference>
<dbReference type="EMBL" id="FP929056">
    <property type="protein sequence ID" value="CBL27917.1"/>
    <property type="molecule type" value="Genomic_DNA"/>
</dbReference>
<reference evidence="6" key="1">
    <citation type="submission" date="2010-03" db="EMBL/GenBank/DDBJ databases">
        <title>The genome sequence of Synergistetes sp. SGP1.</title>
        <authorList>
            <consortium name="metaHIT consortium -- http://www.metahit.eu/"/>
            <person name="Pajon A."/>
            <person name="Turner K."/>
            <person name="Parkhill J."/>
            <person name="Wade W."/>
            <person name="Vartoukian S."/>
        </authorList>
    </citation>
    <scope>NUCLEOTIDE SEQUENCE [LARGE SCALE GENOMIC DNA]</scope>
    <source>
        <strain evidence="6">SGP1</strain>
    </source>
</reference>
<dbReference type="GO" id="GO:0043565">
    <property type="term" value="F:sequence-specific DNA binding"/>
    <property type="evidence" value="ECO:0007669"/>
    <property type="project" value="InterPro"/>
</dbReference>
<evidence type="ECO:0000256" key="1">
    <source>
        <dbReference type="ARBA" id="ARBA00023015"/>
    </source>
</evidence>
<dbReference type="PANTHER" id="PTHR47893">
    <property type="entry name" value="REGULATORY PROTEIN PCHR"/>
    <property type="match status" value="1"/>
</dbReference>
<dbReference type="Proteomes" id="UP000008957">
    <property type="component" value="Chromosome"/>
</dbReference>
<keyword evidence="6" id="KW-1185">Reference proteome</keyword>
<evidence type="ECO:0000313" key="5">
    <source>
        <dbReference type="EMBL" id="CBL27917.1"/>
    </source>
</evidence>
<organism evidence="5 6">
    <name type="scientific">Fretibacterium fastidiosum</name>
    <dbReference type="NCBI Taxonomy" id="651822"/>
    <lineage>
        <taxon>Bacteria</taxon>
        <taxon>Thermotogati</taxon>
        <taxon>Synergistota</taxon>
        <taxon>Synergistia</taxon>
        <taxon>Synergistales</taxon>
        <taxon>Aminobacteriaceae</taxon>
        <taxon>Fretibacterium</taxon>
    </lineage>
</organism>
<dbReference type="AlphaFoldDB" id="A0AB94IW06"/>
<dbReference type="RefSeq" id="WP_015556064.1">
    <property type="nucleotide sequence ID" value="NC_021038.1"/>
</dbReference>
<proteinExistence type="predicted"/>
<evidence type="ECO:0000259" key="4">
    <source>
        <dbReference type="PROSITE" id="PS01124"/>
    </source>
</evidence>
<dbReference type="InterPro" id="IPR053142">
    <property type="entry name" value="PchR_regulatory_protein"/>
</dbReference>
<evidence type="ECO:0000256" key="2">
    <source>
        <dbReference type="ARBA" id="ARBA00023125"/>
    </source>
</evidence>
<evidence type="ECO:0000313" key="6">
    <source>
        <dbReference type="Proteomes" id="UP000008957"/>
    </source>
</evidence>
<dbReference type="Gene3D" id="1.10.10.60">
    <property type="entry name" value="Homeodomain-like"/>
    <property type="match status" value="1"/>
</dbReference>
<dbReference type="PROSITE" id="PS01124">
    <property type="entry name" value="HTH_ARAC_FAMILY_2"/>
    <property type="match status" value="1"/>
</dbReference>